<proteinExistence type="predicted"/>
<evidence type="ECO:0000313" key="2">
    <source>
        <dbReference type="EMBL" id="CAH0521350.1"/>
    </source>
</evidence>
<keyword evidence="3" id="KW-1185">Reference proteome</keyword>
<dbReference type="AlphaFoldDB" id="A0AAU9LG29"/>
<evidence type="ECO:0000313" key="4">
    <source>
        <dbReference type="Proteomes" id="UP001160483"/>
    </source>
</evidence>
<dbReference type="EMBL" id="CAKKTJ010000289">
    <property type="protein sequence ID" value="CAH0479021.1"/>
    <property type="molecule type" value="Genomic_DNA"/>
</dbReference>
<reference evidence="1 3" key="1">
    <citation type="submission" date="2021-11" db="EMBL/GenBank/DDBJ databases">
        <authorList>
            <person name="Islam A."/>
            <person name="Islam S."/>
            <person name="Flora M.S."/>
            <person name="Rahman M."/>
            <person name="Ziaur R.M."/>
            <person name="Epstein J.H."/>
            <person name="Hassan M."/>
            <person name="Klassen M."/>
            <person name="Woodard K."/>
            <person name="Webb A."/>
            <person name="Webby R.J."/>
            <person name="El Zowalaty M.E."/>
        </authorList>
    </citation>
    <scope>NUCLEOTIDE SEQUENCE</scope>
    <source>
        <strain evidence="2">Pbs1</strain>
        <strain evidence="1">Pbs3</strain>
    </source>
</reference>
<accession>A0AAU9LG29</accession>
<organism evidence="1 4">
    <name type="scientific">Peronospora belbahrii</name>
    <dbReference type="NCBI Taxonomy" id="622444"/>
    <lineage>
        <taxon>Eukaryota</taxon>
        <taxon>Sar</taxon>
        <taxon>Stramenopiles</taxon>
        <taxon>Oomycota</taxon>
        <taxon>Peronosporomycetes</taxon>
        <taxon>Peronosporales</taxon>
        <taxon>Peronosporaceae</taxon>
        <taxon>Peronospora</taxon>
    </lineage>
</organism>
<evidence type="ECO:0000313" key="1">
    <source>
        <dbReference type="EMBL" id="CAH0479021.1"/>
    </source>
</evidence>
<dbReference type="EMBL" id="CAKLCB010000377">
    <property type="protein sequence ID" value="CAH0521350.1"/>
    <property type="molecule type" value="Genomic_DNA"/>
</dbReference>
<evidence type="ECO:0000313" key="3">
    <source>
        <dbReference type="Proteomes" id="UP001158986"/>
    </source>
</evidence>
<sequence>MCKPLKCVARQVKYDDPMSLFLTKASILPASMAREQRLATVLKALLKVTKGKAMQLEWMCEVVKGLSRYHDEVLVLLADDVFTDWE</sequence>
<comment type="caution">
    <text evidence="1">The sequence shown here is derived from an EMBL/GenBank/DDBJ whole genome shotgun (WGS) entry which is preliminary data.</text>
</comment>
<dbReference type="Proteomes" id="UP001158986">
    <property type="component" value="Unassembled WGS sequence"/>
</dbReference>
<dbReference type="Proteomes" id="UP001160483">
    <property type="component" value="Unassembled WGS sequence"/>
</dbReference>
<protein>
    <submittedName>
        <fullName evidence="1">Uncharacterized protein</fullName>
    </submittedName>
</protein>
<dbReference type="Gene3D" id="1.25.40.180">
    <property type="match status" value="1"/>
</dbReference>
<gene>
    <name evidence="2" type="ORF">PBS001_LOCUS7806</name>
    <name evidence="1" type="ORF">PBS003_LOCUS5692</name>
</gene>
<name>A0AAU9LG29_9STRA</name>